<dbReference type="SMART" id="SM00421">
    <property type="entry name" value="HTH_LUXR"/>
    <property type="match status" value="1"/>
</dbReference>
<evidence type="ECO:0000256" key="2">
    <source>
        <dbReference type="ARBA" id="ARBA00022840"/>
    </source>
</evidence>
<dbReference type="PANTHER" id="PTHR16305:SF35">
    <property type="entry name" value="TRANSCRIPTIONAL ACTIVATOR DOMAIN"/>
    <property type="match status" value="1"/>
</dbReference>
<dbReference type="AlphaFoldDB" id="A0A7Y9KMN3"/>
<feature type="domain" description="HTH luxR-type" evidence="3">
    <location>
        <begin position="884"/>
        <end position="949"/>
    </location>
</feature>
<dbReference type="Gene3D" id="1.10.10.10">
    <property type="entry name" value="Winged helix-like DNA-binding domain superfamily/Winged helix DNA-binding domain"/>
    <property type="match status" value="1"/>
</dbReference>
<dbReference type="GO" id="GO:0005737">
    <property type="term" value="C:cytoplasm"/>
    <property type="evidence" value="ECO:0007669"/>
    <property type="project" value="TreeGrafter"/>
</dbReference>
<keyword evidence="1" id="KW-0547">Nucleotide-binding</keyword>
<reference evidence="4 5" key="1">
    <citation type="submission" date="2020-07" db="EMBL/GenBank/DDBJ databases">
        <title>Sequencing the genomes of 1000 actinobacteria strains.</title>
        <authorList>
            <person name="Klenk H.-P."/>
        </authorList>
    </citation>
    <scope>NUCLEOTIDE SEQUENCE [LARGE SCALE GENOMIC DNA]</scope>
    <source>
        <strain evidence="4 5">DSM 24662</strain>
    </source>
</reference>
<dbReference type="GO" id="GO:0004016">
    <property type="term" value="F:adenylate cyclase activity"/>
    <property type="evidence" value="ECO:0007669"/>
    <property type="project" value="TreeGrafter"/>
</dbReference>
<evidence type="ECO:0000256" key="1">
    <source>
        <dbReference type="ARBA" id="ARBA00022741"/>
    </source>
</evidence>
<dbReference type="InterPro" id="IPR041664">
    <property type="entry name" value="AAA_16"/>
</dbReference>
<dbReference type="EMBL" id="JACCBV010000001">
    <property type="protein sequence ID" value="NYE21518.1"/>
    <property type="molecule type" value="Genomic_DNA"/>
</dbReference>
<evidence type="ECO:0000259" key="3">
    <source>
        <dbReference type="PROSITE" id="PS50043"/>
    </source>
</evidence>
<dbReference type="Gene3D" id="3.40.50.300">
    <property type="entry name" value="P-loop containing nucleotide triphosphate hydrolases"/>
    <property type="match status" value="1"/>
</dbReference>
<dbReference type="RefSeq" id="WP_179492205.1">
    <property type="nucleotide sequence ID" value="NZ_JACCBV010000001.1"/>
</dbReference>
<dbReference type="InterPro" id="IPR027417">
    <property type="entry name" value="P-loop_NTPase"/>
</dbReference>
<dbReference type="Pfam" id="PF00196">
    <property type="entry name" value="GerE"/>
    <property type="match status" value="1"/>
</dbReference>
<dbReference type="CDD" id="cd06170">
    <property type="entry name" value="LuxR_C_like"/>
    <property type="match status" value="1"/>
</dbReference>
<evidence type="ECO:0000313" key="5">
    <source>
        <dbReference type="Proteomes" id="UP000576969"/>
    </source>
</evidence>
<dbReference type="InterPro" id="IPR036388">
    <property type="entry name" value="WH-like_DNA-bd_sf"/>
</dbReference>
<dbReference type="Gene3D" id="1.25.40.10">
    <property type="entry name" value="Tetratricopeptide repeat domain"/>
    <property type="match status" value="1"/>
</dbReference>
<name>A0A7Y9KMN3_9MICO</name>
<dbReference type="GO" id="GO:0005524">
    <property type="term" value="F:ATP binding"/>
    <property type="evidence" value="ECO:0007669"/>
    <property type="project" value="UniProtKB-KW"/>
</dbReference>
<keyword evidence="5" id="KW-1185">Reference proteome</keyword>
<dbReference type="PROSITE" id="PS00622">
    <property type="entry name" value="HTH_LUXR_1"/>
    <property type="match status" value="1"/>
</dbReference>
<dbReference type="SUPFAM" id="SSF46894">
    <property type="entry name" value="C-terminal effector domain of the bipartite response regulators"/>
    <property type="match status" value="1"/>
</dbReference>
<dbReference type="Proteomes" id="UP000576969">
    <property type="component" value="Unassembled WGS sequence"/>
</dbReference>
<dbReference type="InterPro" id="IPR016032">
    <property type="entry name" value="Sig_transdc_resp-reg_C-effctor"/>
</dbReference>
<dbReference type="PANTHER" id="PTHR16305">
    <property type="entry name" value="TESTICULAR SOLUBLE ADENYLYL CYCLASE"/>
    <property type="match status" value="1"/>
</dbReference>
<gene>
    <name evidence="4" type="ORF">BJ991_003546</name>
</gene>
<comment type="caution">
    <text evidence="4">The sequence shown here is derived from an EMBL/GenBank/DDBJ whole genome shotgun (WGS) entry which is preliminary data.</text>
</comment>
<keyword evidence="4" id="KW-0238">DNA-binding</keyword>
<accession>A0A7Y9KMN3</accession>
<dbReference type="InterPro" id="IPR011990">
    <property type="entry name" value="TPR-like_helical_dom_sf"/>
</dbReference>
<dbReference type="SUPFAM" id="SSF52540">
    <property type="entry name" value="P-loop containing nucleoside triphosphate hydrolases"/>
    <property type="match status" value="1"/>
</dbReference>
<dbReference type="Pfam" id="PF13191">
    <property type="entry name" value="AAA_16"/>
    <property type="match status" value="1"/>
</dbReference>
<dbReference type="PROSITE" id="PS50043">
    <property type="entry name" value="HTH_LUXR_2"/>
    <property type="match status" value="1"/>
</dbReference>
<dbReference type="PRINTS" id="PR00038">
    <property type="entry name" value="HTHLUXR"/>
</dbReference>
<sequence>MRRGDPMVGRERELEQLAGVISAAATGRGGLVLLAGEAGVGKTRLAEAATAGGGLATLRAVADQRSSSPYAPIAAVLREYLRREPGGLELDGPLAGTLGAIVPELGPAISAADRETLVEAVRGALAAIATRSATVILLDDLQWADAATLDLLPSLAEAAEEWPLLVIGAYRSEEIPRGHPLRRLRVDLRRAGRLTEITVARLDADETAVLAARVLGGEPGPMLRAALYDRTQGVPFFVEELAAALQAGGRLVPGPRGIELEEGSIVPIPETLRDMVRLRVEGLSSEGRRALEASAVVGVFVDLDLLTALGCDAGVGELVDLGVLRDAQPGTVAFRHDLVREALHADTPWQRRRSLHRDVGRLLEERGAEPALAAHHWLAAREPDRARPLLVRATRRSCDVHAYRDAAASARTALEAWPDGEDEPGRLDLLEELGRCAQLCGELSEAARAWEEVDAGLDGTSDRERVAGVQRRLATVYELQGASPKAAAARTRAAEAFEAADVLAEAAGDWIVAAGGLWRDDPVAAHGALDRAHAAARSVGRSDLESECLSLRGFMVGRSGRREEGFELMRSALGLALDNHHVEAAATAYWALGALANDWADYPAAQSALDDAVAHCRNNGLSEDEHFCLSCLAMVLRNRGEWTRAEGLARDLLQRTELEDGASSAHALLTLGLVAAARGFTSRARRHLRRSLAFARDLGLAGVEEESACGLALVDELRGVQPGGWRALVTMRVEQMVSGRPRTLRLAATFGARRGDTELVYACADASASWAPRFGSADCLAALAHALGEVAMVERDHATAAEQFAQAFDRLGEIDAPFERALTQARLGTALTAAGDRAMGVERMTGAYRTFRKLDARPFAHRTAADLEASGESLDERLGRRAARDLENGGLTRRELEILRLVAVGRTNREIASLLFLSPRTVDMHVRSILAKLGCRTRTEATGRAHELALLESAAP</sequence>
<keyword evidence="2" id="KW-0067">ATP-binding</keyword>
<evidence type="ECO:0000313" key="4">
    <source>
        <dbReference type="EMBL" id="NYE21518.1"/>
    </source>
</evidence>
<dbReference type="GO" id="GO:0006355">
    <property type="term" value="P:regulation of DNA-templated transcription"/>
    <property type="evidence" value="ECO:0007669"/>
    <property type="project" value="InterPro"/>
</dbReference>
<dbReference type="GO" id="GO:0003677">
    <property type="term" value="F:DNA binding"/>
    <property type="evidence" value="ECO:0007669"/>
    <property type="project" value="UniProtKB-KW"/>
</dbReference>
<proteinExistence type="predicted"/>
<protein>
    <submittedName>
        <fullName evidence="4">Putative ATPase/DNA-binding CsgD family transcriptional regulator</fullName>
    </submittedName>
</protein>
<dbReference type="SUPFAM" id="SSF48452">
    <property type="entry name" value="TPR-like"/>
    <property type="match status" value="2"/>
</dbReference>
<dbReference type="InterPro" id="IPR000792">
    <property type="entry name" value="Tscrpt_reg_LuxR_C"/>
</dbReference>
<organism evidence="4 5">
    <name type="scientific">Microbacterium immunditiarum</name>
    <dbReference type="NCBI Taxonomy" id="337480"/>
    <lineage>
        <taxon>Bacteria</taxon>
        <taxon>Bacillati</taxon>
        <taxon>Actinomycetota</taxon>
        <taxon>Actinomycetes</taxon>
        <taxon>Micrococcales</taxon>
        <taxon>Microbacteriaceae</taxon>
        <taxon>Microbacterium</taxon>
    </lineage>
</organism>